<evidence type="ECO:0000313" key="1">
    <source>
        <dbReference type="EMBL" id="MBK9718360.1"/>
    </source>
</evidence>
<reference evidence="1 2" key="1">
    <citation type="submission" date="2020-10" db="EMBL/GenBank/DDBJ databases">
        <title>Connecting structure to function with the recovery of over 1000 high-quality activated sludge metagenome-assembled genomes encoding full-length rRNA genes using long-read sequencing.</title>
        <authorList>
            <person name="Singleton C.M."/>
            <person name="Petriglieri F."/>
            <person name="Kristensen J.M."/>
            <person name="Kirkegaard R.H."/>
            <person name="Michaelsen T.Y."/>
            <person name="Andersen M.H."/>
            <person name="Karst S.M."/>
            <person name="Dueholm M.S."/>
            <person name="Nielsen P.H."/>
            <person name="Albertsen M."/>
        </authorList>
    </citation>
    <scope>NUCLEOTIDE SEQUENCE [LARGE SCALE GENOMIC DNA]</scope>
    <source>
        <strain evidence="1">Ribe_18-Q3-R11-54_BAT3C.373</strain>
    </source>
</reference>
<proteinExistence type="predicted"/>
<gene>
    <name evidence="1" type="ORF">IPO85_12790</name>
</gene>
<protein>
    <submittedName>
        <fullName evidence="1">Uncharacterized protein</fullName>
    </submittedName>
</protein>
<comment type="caution">
    <text evidence="1">The sequence shown here is derived from an EMBL/GenBank/DDBJ whole genome shotgun (WGS) entry which is preliminary data.</text>
</comment>
<dbReference type="EMBL" id="JADKFW010000010">
    <property type="protein sequence ID" value="MBK9718360.1"/>
    <property type="molecule type" value="Genomic_DNA"/>
</dbReference>
<dbReference type="Proteomes" id="UP000808349">
    <property type="component" value="Unassembled WGS sequence"/>
</dbReference>
<name>A0A9D7XF12_9BACT</name>
<accession>A0A9D7XF12</accession>
<sequence>MNKLQIEILNPKAAKLLQDLADLDLISIKQPIENGFAKILEKLRSNANTVPTSEEITQEVELVRQIKYGKDQ</sequence>
<evidence type="ECO:0000313" key="2">
    <source>
        <dbReference type="Proteomes" id="UP000808349"/>
    </source>
</evidence>
<organism evidence="1 2">
    <name type="scientific">Candidatus Defluviibacterium haderslevense</name>
    <dbReference type="NCBI Taxonomy" id="2981993"/>
    <lineage>
        <taxon>Bacteria</taxon>
        <taxon>Pseudomonadati</taxon>
        <taxon>Bacteroidota</taxon>
        <taxon>Saprospiria</taxon>
        <taxon>Saprospirales</taxon>
        <taxon>Saprospiraceae</taxon>
        <taxon>Candidatus Defluviibacterium</taxon>
    </lineage>
</organism>
<dbReference type="AlphaFoldDB" id="A0A9D7XF12"/>